<sequence length="108" mass="12179">MSIQIPENMEEVAMKIAQYQVHGQHLEMDDVIKDAVRDTLQEFMDEALEGHYDDVAWAGENLVVTDIMGEKIGMAAPIRDSFIEDFKTDADELVLRLEQQAAQIVGGR</sequence>
<dbReference type="AlphaFoldDB" id="A0AAJ1MBJ6"/>
<reference evidence="1" key="1">
    <citation type="submission" date="2023-01" db="EMBL/GenBank/DDBJ databases">
        <title>Genome analysis of 13 Lactobacillus isolated from gut of wild boar.</title>
        <authorList>
            <person name="Papp P."/>
            <person name="Libisch B."/>
            <person name="Nagy T."/>
            <person name="Olasz F."/>
        </authorList>
    </citation>
    <scope>NUCLEOTIDE SEQUENCE</scope>
    <source>
        <strain evidence="1">F146</strain>
    </source>
</reference>
<accession>A0AAJ1MBJ6</accession>
<dbReference type="RefSeq" id="WP_272208814.1">
    <property type="nucleotide sequence ID" value="NZ_JAQOMV010000011.1"/>
</dbReference>
<dbReference type="Proteomes" id="UP001220670">
    <property type="component" value="Unassembled WGS sequence"/>
</dbReference>
<gene>
    <name evidence="1" type="ORF">PO250_04850</name>
</gene>
<protein>
    <submittedName>
        <fullName evidence="1">Uncharacterized protein</fullName>
    </submittedName>
</protein>
<proteinExistence type="predicted"/>
<dbReference type="EMBL" id="JAQONE010000021">
    <property type="protein sequence ID" value="MDC2829633.1"/>
    <property type="molecule type" value="Genomic_DNA"/>
</dbReference>
<name>A0AAJ1MBJ6_LIMMU</name>
<comment type="caution">
    <text evidence="1">The sequence shown here is derived from an EMBL/GenBank/DDBJ whole genome shotgun (WGS) entry which is preliminary data.</text>
</comment>
<evidence type="ECO:0000313" key="2">
    <source>
        <dbReference type="Proteomes" id="UP001220670"/>
    </source>
</evidence>
<evidence type="ECO:0000313" key="1">
    <source>
        <dbReference type="EMBL" id="MDC2829633.1"/>
    </source>
</evidence>
<organism evidence="1 2">
    <name type="scientific">Limosilactobacillus mucosae</name>
    <name type="common">Lactobacillus mucosae</name>
    <dbReference type="NCBI Taxonomy" id="97478"/>
    <lineage>
        <taxon>Bacteria</taxon>
        <taxon>Bacillati</taxon>
        <taxon>Bacillota</taxon>
        <taxon>Bacilli</taxon>
        <taxon>Lactobacillales</taxon>
        <taxon>Lactobacillaceae</taxon>
        <taxon>Limosilactobacillus</taxon>
    </lineage>
</organism>